<protein>
    <submittedName>
        <fullName evidence="11">Sugar ABC transporter ATP-binding protein</fullName>
    </submittedName>
</protein>
<feature type="domain" description="ABC transporter" evidence="10">
    <location>
        <begin position="247"/>
        <end position="497"/>
    </location>
</feature>
<organism evidence="11 12">
    <name type="scientific">Propylenella binzhouense</name>
    <dbReference type="NCBI Taxonomy" id="2555902"/>
    <lineage>
        <taxon>Bacteria</taxon>
        <taxon>Pseudomonadati</taxon>
        <taxon>Pseudomonadota</taxon>
        <taxon>Alphaproteobacteria</taxon>
        <taxon>Hyphomicrobiales</taxon>
        <taxon>Propylenellaceae</taxon>
        <taxon>Propylenella</taxon>
    </lineage>
</organism>
<evidence type="ECO:0000256" key="1">
    <source>
        <dbReference type="ARBA" id="ARBA00004202"/>
    </source>
</evidence>
<dbReference type="InterPro" id="IPR027417">
    <property type="entry name" value="P-loop_NTPase"/>
</dbReference>
<dbReference type="Pfam" id="PF00005">
    <property type="entry name" value="ABC_tran"/>
    <property type="match status" value="2"/>
</dbReference>
<dbReference type="InterPro" id="IPR003593">
    <property type="entry name" value="AAA+_ATPase"/>
</dbReference>
<dbReference type="GO" id="GO:0005886">
    <property type="term" value="C:plasma membrane"/>
    <property type="evidence" value="ECO:0007669"/>
    <property type="project" value="UniProtKB-SubCell"/>
</dbReference>
<evidence type="ECO:0000256" key="4">
    <source>
        <dbReference type="ARBA" id="ARBA00022597"/>
    </source>
</evidence>
<feature type="domain" description="ABC transporter" evidence="10">
    <location>
        <begin position="8"/>
        <end position="244"/>
    </location>
</feature>
<evidence type="ECO:0000259" key="10">
    <source>
        <dbReference type="PROSITE" id="PS50893"/>
    </source>
</evidence>
<dbReference type="SMART" id="SM00382">
    <property type="entry name" value="AAA"/>
    <property type="match status" value="2"/>
</dbReference>
<evidence type="ECO:0000256" key="2">
    <source>
        <dbReference type="ARBA" id="ARBA00022448"/>
    </source>
</evidence>
<keyword evidence="2" id="KW-0813">Transport</keyword>
<dbReference type="PANTHER" id="PTHR43790:SF3">
    <property type="entry name" value="D-ALLOSE IMPORT ATP-BINDING PROTEIN ALSA-RELATED"/>
    <property type="match status" value="1"/>
</dbReference>
<evidence type="ECO:0000256" key="9">
    <source>
        <dbReference type="ARBA" id="ARBA00023136"/>
    </source>
</evidence>
<keyword evidence="5" id="KW-0677">Repeat</keyword>
<dbReference type="PANTHER" id="PTHR43790">
    <property type="entry name" value="CARBOHYDRATE TRANSPORT ATP-BINDING PROTEIN MG119-RELATED"/>
    <property type="match status" value="1"/>
</dbReference>
<evidence type="ECO:0000256" key="5">
    <source>
        <dbReference type="ARBA" id="ARBA00022737"/>
    </source>
</evidence>
<accession>A0A964T268</accession>
<keyword evidence="4" id="KW-0762">Sugar transport</keyword>
<comment type="caution">
    <text evidence="11">The sequence shown here is derived from an EMBL/GenBank/DDBJ whole genome shotgun (WGS) entry which is preliminary data.</text>
</comment>
<dbReference type="AlphaFoldDB" id="A0A964T268"/>
<dbReference type="CDD" id="cd03215">
    <property type="entry name" value="ABC_Carb_Monos_II"/>
    <property type="match status" value="1"/>
</dbReference>
<evidence type="ECO:0000256" key="6">
    <source>
        <dbReference type="ARBA" id="ARBA00022741"/>
    </source>
</evidence>
<dbReference type="GO" id="GO:0005524">
    <property type="term" value="F:ATP binding"/>
    <property type="evidence" value="ECO:0007669"/>
    <property type="project" value="UniProtKB-KW"/>
</dbReference>
<name>A0A964T268_9HYPH</name>
<dbReference type="SUPFAM" id="SSF52540">
    <property type="entry name" value="P-loop containing nucleoside triphosphate hydrolases"/>
    <property type="match status" value="2"/>
</dbReference>
<dbReference type="InterPro" id="IPR003439">
    <property type="entry name" value="ABC_transporter-like_ATP-bd"/>
</dbReference>
<dbReference type="InterPro" id="IPR050107">
    <property type="entry name" value="ABC_carbohydrate_import_ATPase"/>
</dbReference>
<sequence>MVDDRRLVSVSAIVKRFGSNTALNDVSIDVARGEVHAIVGENGAGKSTLMNIINGALQPDEGTIAVDGKVLHFSGPSDALASGIAMVHQEPKLAAPLTVAENVYMGRLPRKAGGVVDAGALRRNTDQVLSDLGLPLKANDVVGQLPIAARQFVQFAKAVTLDARLIILDEPTASLTPVDTAQLFALMRRLKERGTAFIYISHHLDEIFEIADRVSVLKDGSLVTTLDVGETDKAELIRYMVGRDLAAHFPDHGERAAGEVALRAEGISGRGFRNVSLELRRGEIVGLAGLIGAGRTELARALCGAERITGGRLVRDGKPVKFGSASDGTAAGIAYLAEDRRDSVLRPLSVMHNITLAARNDLAHYGIMRSAKERAVAADYAQRLKVRATGIDQLAGQLSGGNQQKCVIARWLLRDSEVLIFDEPTRGIDIGTKREIYQLIHALAAEGRAILMISSELPEVLGMGDRILVMEGGRISGELSRAQATEPAIMELAVPQTKKERMHG</sequence>
<proteinExistence type="predicted"/>
<dbReference type="OrthoDB" id="9805029at2"/>
<keyword evidence="12" id="KW-1185">Reference proteome</keyword>
<keyword evidence="9" id="KW-0472">Membrane</keyword>
<dbReference type="CDD" id="cd03216">
    <property type="entry name" value="ABC_Carb_Monos_I"/>
    <property type="match status" value="1"/>
</dbReference>
<keyword evidence="3" id="KW-1003">Cell membrane</keyword>
<evidence type="ECO:0000256" key="7">
    <source>
        <dbReference type="ARBA" id="ARBA00022840"/>
    </source>
</evidence>
<reference evidence="11" key="1">
    <citation type="submission" date="2019-03" db="EMBL/GenBank/DDBJ databases">
        <title>Afifella sp. nov., isolated from activated sludge.</title>
        <authorList>
            <person name="Li Q."/>
            <person name="Liu Y."/>
        </authorList>
    </citation>
    <scope>NUCLEOTIDE SEQUENCE</scope>
    <source>
        <strain evidence="11">L72</strain>
    </source>
</reference>
<keyword evidence="6" id="KW-0547">Nucleotide-binding</keyword>
<evidence type="ECO:0000313" key="11">
    <source>
        <dbReference type="EMBL" id="MYZ47038.1"/>
    </source>
</evidence>
<dbReference type="Proteomes" id="UP000773614">
    <property type="component" value="Unassembled WGS sequence"/>
</dbReference>
<dbReference type="PROSITE" id="PS50893">
    <property type="entry name" value="ABC_TRANSPORTER_2"/>
    <property type="match status" value="2"/>
</dbReference>
<comment type="subcellular location">
    <subcellularLocation>
        <location evidence="1">Cell membrane</location>
        <topology evidence="1">Peripheral membrane protein</topology>
    </subcellularLocation>
</comment>
<dbReference type="EMBL" id="SPKJ01000009">
    <property type="protein sequence ID" value="MYZ47038.1"/>
    <property type="molecule type" value="Genomic_DNA"/>
</dbReference>
<keyword evidence="7 11" id="KW-0067">ATP-binding</keyword>
<dbReference type="RefSeq" id="WP_161139388.1">
    <property type="nucleotide sequence ID" value="NZ_SPKJ01000009.1"/>
</dbReference>
<dbReference type="FunFam" id="3.40.50.300:FF:000127">
    <property type="entry name" value="Ribose import ATP-binding protein RbsA"/>
    <property type="match status" value="1"/>
</dbReference>
<evidence type="ECO:0000313" key="12">
    <source>
        <dbReference type="Proteomes" id="UP000773614"/>
    </source>
</evidence>
<keyword evidence="8" id="KW-1278">Translocase</keyword>
<gene>
    <name evidence="11" type="ORF">E4O86_04840</name>
</gene>
<evidence type="ECO:0000256" key="8">
    <source>
        <dbReference type="ARBA" id="ARBA00022967"/>
    </source>
</evidence>
<evidence type="ECO:0000256" key="3">
    <source>
        <dbReference type="ARBA" id="ARBA00022475"/>
    </source>
</evidence>
<dbReference type="GO" id="GO:0016887">
    <property type="term" value="F:ATP hydrolysis activity"/>
    <property type="evidence" value="ECO:0007669"/>
    <property type="project" value="InterPro"/>
</dbReference>
<dbReference type="Gene3D" id="3.40.50.300">
    <property type="entry name" value="P-loop containing nucleotide triphosphate hydrolases"/>
    <property type="match status" value="2"/>
</dbReference>